<dbReference type="InterPro" id="IPR010982">
    <property type="entry name" value="Lambda_DNA-bd_dom_sf"/>
</dbReference>
<reference evidence="3" key="1">
    <citation type="journal article" date="2019" name="Int. J. Syst. Evol. Microbiol.">
        <title>The Global Catalogue of Microorganisms (GCM) 10K type strain sequencing project: providing services to taxonomists for standard genome sequencing and annotation.</title>
        <authorList>
            <consortium name="The Broad Institute Genomics Platform"/>
            <consortium name="The Broad Institute Genome Sequencing Center for Infectious Disease"/>
            <person name="Wu L."/>
            <person name="Ma J."/>
        </authorList>
    </citation>
    <scope>NUCLEOTIDE SEQUENCE [LARGE SCALE GENOMIC DNA]</scope>
    <source>
        <strain evidence="3">CGMCC 1.12922</strain>
    </source>
</reference>
<proteinExistence type="predicted"/>
<gene>
    <name evidence="2" type="ORF">GCM10011358_12780</name>
</gene>
<accession>A0ABQ1QJV9</accession>
<dbReference type="SUPFAM" id="SSF47413">
    <property type="entry name" value="lambda repressor-like DNA-binding domains"/>
    <property type="match status" value="1"/>
</dbReference>
<dbReference type="PROSITE" id="PS50943">
    <property type="entry name" value="HTH_CROC1"/>
    <property type="match status" value="1"/>
</dbReference>
<keyword evidence="3" id="KW-1185">Reference proteome</keyword>
<sequence length="88" mass="9537">MQDDVLTAGQIRAARAVLGLTISQLAIDTGIGLATLKRYEAVEGVPKSRKGHLETLRKFLESAGIEFIGTPDDGPGIRIHRTRPDRAE</sequence>
<dbReference type="RefSeq" id="WP_188526811.1">
    <property type="nucleotide sequence ID" value="NZ_BMGI01000002.1"/>
</dbReference>
<dbReference type="Gene3D" id="1.10.260.40">
    <property type="entry name" value="lambda repressor-like DNA-binding domains"/>
    <property type="match status" value="1"/>
</dbReference>
<evidence type="ECO:0000259" key="1">
    <source>
        <dbReference type="PROSITE" id="PS50943"/>
    </source>
</evidence>
<dbReference type="Proteomes" id="UP000617355">
    <property type="component" value="Unassembled WGS sequence"/>
</dbReference>
<name>A0ABQ1QJV9_9RHOB</name>
<comment type="caution">
    <text evidence="2">The sequence shown here is derived from an EMBL/GenBank/DDBJ whole genome shotgun (WGS) entry which is preliminary data.</text>
</comment>
<dbReference type="CDD" id="cd00093">
    <property type="entry name" value="HTH_XRE"/>
    <property type="match status" value="1"/>
</dbReference>
<dbReference type="InterPro" id="IPR001387">
    <property type="entry name" value="Cro/C1-type_HTH"/>
</dbReference>
<protein>
    <submittedName>
        <fullName evidence="2">Transcriptional regulator</fullName>
    </submittedName>
</protein>
<feature type="domain" description="HTH cro/C1-type" evidence="1">
    <location>
        <begin position="11"/>
        <end position="40"/>
    </location>
</feature>
<evidence type="ECO:0000313" key="2">
    <source>
        <dbReference type="EMBL" id="GGD30182.1"/>
    </source>
</evidence>
<evidence type="ECO:0000313" key="3">
    <source>
        <dbReference type="Proteomes" id="UP000617355"/>
    </source>
</evidence>
<dbReference type="EMBL" id="BMGI01000002">
    <property type="protein sequence ID" value="GGD30182.1"/>
    <property type="molecule type" value="Genomic_DNA"/>
</dbReference>
<organism evidence="2 3">
    <name type="scientific">Sinisalibacter lacisalsi</name>
    <dbReference type="NCBI Taxonomy" id="1526570"/>
    <lineage>
        <taxon>Bacteria</taxon>
        <taxon>Pseudomonadati</taxon>
        <taxon>Pseudomonadota</taxon>
        <taxon>Alphaproteobacteria</taxon>
        <taxon>Rhodobacterales</taxon>
        <taxon>Roseobacteraceae</taxon>
        <taxon>Sinisalibacter</taxon>
    </lineage>
</organism>